<dbReference type="EMBL" id="LR862149">
    <property type="protein sequence ID" value="CAD1831347.1"/>
    <property type="molecule type" value="Genomic_DNA"/>
</dbReference>
<sequence>MAAGGSWWRRGAAELQRQHLRPRRFLRGIAGIDRGILVAILAVTCVILAVILLASAVWLYWSRLALADWVRGSPGRAPEERWAGPGRKSRRLSGRGRSQSSVATLDPICERQVAPIEPDGHGGKDDGEHDAAHYEDRDEDPAVAAGGPCVEVDVVEGAAGEAGLRVLGRPVSSPRADRHLLFELDRDTLHTRLGSAHEFHSGVRLCAFALVSLMPVGLALHRSVSVEVAGQSQRGRDGYIHSPRDGAIGAGCCIFRRPGSRQGRCELEPYPTVRARGFPLLQVVVVLEFMYIVGEIPLYTADLSACPGNEISGA</sequence>
<evidence type="ECO:0000256" key="1">
    <source>
        <dbReference type="SAM" id="MobiDB-lite"/>
    </source>
</evidence>
<keyword evidence="2" id="KW-1133">Transmembrane helix</keyword>
<name>A0A6V7PKK1_ANACO</name>
<proteinExistence type="predicted"/>
<organism evidence="3">
    <name type="scientific">Ananas comosus var. bracteatus</name>
    <name type="common">red pineapple</name>
    <dbReference type="NCBI Taxonomy" id="296719"/>
    <lineage>
        <taxon>Eukaryota</taxon>
        <taxon>Viridiplantae</taxon>
        <taxon>Streptophyta</taxon>
        <taxon>Embryophyta</taxon>
        <taxon>Tracheophyta</taxon>
        <taxon>Spermatophyta</taxon>
        <taxon>Magnoliopsida</taxon>
        <taxon>Liliopsida</taxon>
        <taxon>Poales</taxon>
        <taxon>Bromeliaceae</taxon>
        <taxon>Bromelioideae</taxon>
        <taxon>Ananas</taxon>
    </lineage>
</organism>
<feature type="transmembrane region" description="Helical" evidence="2">
    <location>
        <begin position="36"/>
        <end position="61"/>
    </location>
</feature>
<evidence type="ECO:0000313" key="3">
    <source>
        <dbReference type="EMBL" id="CAD1831347.1"/>
    </source>
</evidence>
<accession>A0A6V7PKK1</accession>
<feature type="compositionally biased region" description="Basic and acidic residues" evidence="1">
    <location>
        <begin position="118"/>
        <end position="136"/>
    </location>
</feature>
<reference evidence="3" key="1">
    <citation type="submission" date="2020-07" db="EMBL/GenBank/DDBJ databases">
        <authorList>
            <person name="Lin J."/>
        </authorList>
    </citation>
    <scope>NUCLEOTIDE SEQUENCE</scope>
</reference>
<gene>
    <name evidence="3" type="ORF">CB5_LOCUS14558</name>
</gene>
<keyword evidence="2" id="KW-0812">Transmembrane</keyword>
<feature type="region of interest" description="Disordered" evidence="1">
    <location>
        <begin position="114"/>
        <end position="142"/>
    </location>
</feature>
<keyword evidence="2" id="KW-0472">Membrane</keyword>
<evidence type="ECO:0000256" key="2">
    <source>
        <dbReference type="SAM" id="Phobius"/>
    </source>
</evidence>
<protein>
    <submittedName>
        <fullName evidence="3">Uncharacterized protein</fullName>
    </submittedName>
</protein>
<feature type="region of interest" description="Disordered" evidence="1">
    <location>
        <begin position="73"/>
        <end position="100"/>
    </location>
</feature>
<dbReference type="AlphaFoldDB" id="A0A6V7PKK1"/>